<accession>A0A2A5AXU3</accession>
<evidence type="ECO:0000256" key="1">
    <source>
        <dbReference type="SAM" id="MobiDB-lite"/>
    </source>
</evidence>
<dbReference type="Proteomes" id="UP000218327">
    <property type="component" value="Unassembled WGS sequence"/>
</dbReference>
<dbReference type="EMBL" id="NVVJ01000030">
    <property type="protein sequence ID" value="PCJ24127.1"/>
    <property type="molecule type" value="Genomic_DNA"/>
</dbReference>
<sequence>MLCVEIVDLLSVFSNDEIKNGLQQYQIAGPRNQNGYLRKPAAGDLYQFLMNERGKARMESKPPEEEPAPIKRVTQDQRERIAKELDFPLRNIGKTQGA</sequence>
<comment type="caution">
    <text evidence="2">The sequence shown here is derived from an EMBL/GenBank/DDBJ whole genome shotgun (WGS) entry which is preliminary data.</text>
</comment>
<feature type="compositionally biased region" description="Basic and acidic residues" evidence="1">
    <location>
        <begin position="55"/>
        <end position="64"/>
    </location>
</feature>
<gene>
    <name evidence="2" type="ORF">COA96_10300</name>
</gene>
<protein>
    <submittedName>
        <fullName evidence="2">Uncharacterized protein</fullName>
    </submittedName>
</protein>
<name>A0A2A5AXU3_9GAMM</name>
<evidence type="ECO:0000313" key="2">
    <source>
        <dbReference type="EMBL" id="PCJ24127.1"/>
    </source>
</evidence>
<dbReference type="AlphaFoldDB" id="A0A2A5AXU3"/>
<reference evidence="3" key="1">
    <citation type="submission" date="2017-08" db="EMBL/GenBank/DDBJ databases">
        <title>A dynamic microbial community with high functional redundancy inhabits the cold, oxic subseafloor aquifer.</title>
        <authorList>
            <person name="Tully B.J."/>
            <person name="Wheat C.G."/>
            <person name="Glazer B.T."/>
            <person name="Huber J.A."/>
        </authorList>
    </citation>
    <scope>NUCLEOTIDE SEQUENCE [LARGE SCALE GENOMIC DNA]</scope>
</reference>
<organism evidence="2 3">
    <name type="scientific">SAR86 cluster bacterium</name>
    <dbReference type="NCBI Taxonomy" id="2030880"/>
    <lineage>
        <taxon>Bacteria</taxon>
        <taxon>Pseudomonadati</taxon>
        <taxon>Pseudomonadota</taxon>
        <taxon>Gammaproteobacteria</taxon>
        <taxon>SAR86 cluster</taxon>
    </lineage>
</organism>
<evidence type="ECO:0000313" key="3">
    <source>
        <dbReference type="Proteomes" id="UP000218327"/>
    </source>
</evidence>
<feature type="region of interest" description="Disordered" evidence="1">
    <location>
        <begin position="55"/>
        <end position="77"/>
    </location>
</feature>
<proteinExistence type="predicted"/>